<feature type="domain" description="ABC transmembrane type-1" evidence="8">
    <location>
        <begin position="72"/>
        <end position="265"/>
    </location>
</feature>
<gene>
    <name evidence="9" type="ORF">GCM10017559_82330</name>
</gene>
<evidence type="ECO:0000256" key="7">
    <source>
        <dbReference type="RuleBase" id="RU363032"/>
    </source>
</evidence>
<dbReference type="Pfam" id="PF00528">
    <property type="entry name" value="BPD_transp_1"/>
    <property type="match status" value="1"/>
</dbReference>
<evidence type="ECO:0000313" key="9">
    <source>
        <dbReference type="EMBL" id="GAA3041161.1"/>
    </source>
</evidence>
<evidence type="ECO:0000256" key="6">
    <source>
        <dbReference type="ARBA" id="ARBA00023136"/>
    </source>
</evidence>
<sequence length="280" mass="30897">MKREPSVRLKTLLYGLLCVLCVPFVFPTWWMVTSSFKPIAEIFAFPPRLLPAGWDLSAYGQVFRLQPFATQYVNSLYIALVVTAGTMAVAAMAGYAFARIRFPGQNVLFVVVLLGLLIPSEVTIVPLFQMFHGLGLTDTHWPLILVPILGAPSVLATFIMRQFFISLPGELEEAARVDGLGRFGTFYRVALPLARPALGAVAIFTFLHSWNLYLEPIVYLSSPERFTLPQALTQFVDAYGGPMWNVQLAAASMTALPVLVVFVLAQRQFIEGLAHTGLKG</sequence>
<accession>A0ABP6LHU9</accession>
<proteinExistence type="inferred from homology"/>
<dbReference type="InterPro" id="IPR000515">
    <property type="entry name" value="MetI-like"/>
</dbReference>
<feature type="transmembrane region" description="Helical" evidence="7">
    <location>
        <begin position="185"/>
        <end position="207"/>
    </location>
</feature>
<keyword evidence="4 7" id="KW-0812">Transmembrane</keyword>
<keyword evidence="3" id="KW-1003">Cell membrane</keyword>
<dbReference type="EMBL" id="BAAAWD010000031">
    <property type="protein sequence ID" value="GAA3041161.1"/>
    <property type="molecule type" value="Genomic_DNA"/>
</dbReference>
<dbReference type="Proteomes" id="UP001499930">
    <property type="component" value="Unassembled WGS sequence"/>
</dbReference>
<evidence type="ECO:0000256" key="2">
    <source>
        <dbReference type="ARBA" id="ARBA00022448"/>
    </source>
</evidence>
<keyword evidence="5 7" id="KW-1133">Transmembrane helix</keyword>
<evidence type="ECO:0000259" key="8">
    <source>
        <dbReference type="PROSITE" id="PS50928"/>
    </source>
</evidence>
<dbReference type="RefSeq" id="WP_344907770.1">
    <property type="nucleotide sequence ID" value="NZ_BAAAWD010000031.1"/>
</dbReference>
<comment type="caution">
    <text evidence="9">The sequence shown here is derived from an EMBL/GenBank/DDBJ whole genome shotgun (WGS) entry which is preliminary data.</text>
</comment>
<evidence type="ECO:0000256" key="5">
    <source>
        <dbReference type="ARBA" id="ARBA00022989"/>
    </source>
</evidence>
<feature type="transmembrane region" description="Helical" evidence="7">
    <location>
        <begin position="244"/>
        <end position="265"/>
    </location>
</feature>
<feature type="transmembrane region" description="Helical" evidence="7">
    <location>
        <begin position="76"/>
        <end position="98"/>
    </location>
</feature>
<organism evidence="9 10">
    <name type="scientific">Streptosporangium longisporum</name>
    <dbReference type="NCBI Taxonomy" id="46187"/>
    <lineage>
        <taxon>Bacteria</taxon>
        <taxon>Bacillati</taxon>
        <taxon>Actinomycetota</taxon>
        <taxon>Actinomycetes</taxon>
        <taxon>Streptosporangiales</taxon>
        <taxon>Streptosporangiaceae</taxon>
        <taxon>Streptosporangium</taxon>
    </lineage>
</organism>
<comment type="subcellular location">
    <subcellularLocation>
        <location evidence="1 7">Cell membrane</location>
        <topology evidence="1 7">Multi-pass membrane protein</topology>
    </subcellularLocation>
</comment>
<keyword evidence="10" id="KW-1185">Reference proteome</keyword>
<reference evidence="10" key="1">
    <citation type="journal article" date="2019" name="Int. J. Syst. Evol. Microbiol.">
        <title>The Global Catalogue of Microorganisms (GCM) 10K type strain sequencing project: providing services to taxonomists for standard genome sequencing and annotation.</title>
        <authorList>
            <consortium name="The Broad Institute Genomics Platform"/>
            <consortium name="The Broad Institute Genome Sequencing Center for Infectious Disease"/>
            <person name="Wu L."/>
            <person name="Ma J."/>
        </authorList>
    </citation>
    <scope>NUCLEOTIDE SEQUENCE [LARGE SCALE GENOMIC DNA]</scope>
    <source>
        <strain evidence="10">JCM 3106</strain>
    </source>
</reference>
<evidence type="ECO:0000313" key="10">
    <source>
        <dbReference type="Proteomes" id="UP001499930"/>
    </source>
</evidence>
<dbReference type="CDD" id="cd06261">
    <property type="entry name" value="TM_PBP2"/>
    <property type="match status" value="1"/>
</dbReference>
<feature type="transmembrane region" description="Helical" evidence="7">
    <location>
        <begin position="107"/>
        <end position="128"/>
    </location>
</feature>
<dbReference type="PROSITE" id="PS50928">
    <property type="entry name" value="ABC_TM1"/>
    <property type="match status" value="1"/>
</dbReference>
<name>A0ABP6LHU9_9ACTN</name>
<dbReference type="PANTHER" id="PTHR43744:SF12">
    <property type="entry name" value="ABC TRANSPORTER PERMEASE PROTEIN MG189-RELATED"/>
    <property type="match status" value="1"/>
</dbReference>
<evidence type="ECO:0000256" key="3">
    <source>
        <dbReference type="ARBA" id="ARBA00022475"/>
    </source>
</evidence>
<dbReference type="SUPFAM" id="SSF161098">
    <property type="entry name" value="MetI-like"/>
    <property type="match status" value="1"/>
</dbReference>
<keyword evidence="2 7" id="KW-0813">Transport</keyword>
<feature type="transmembrane region" description="Helical" evidence="7">
    <location>
        <begin position="140"/>
        <end position="164"/>
    </location>
</feature>
<dbReference type="PANTHER" id="PTHR43744">
    <property type="entry name" value="ABC TRANSPORTER PERMEASE PROTEIN MG189-RELATED-RELATED"/>
    <property type="match status" value="1"/>
</dbReference>
<comment type="similarity">
    <text evidence="7">Belongs to the binding-protein-dependent transport system permease family.</text>
</comment>
<evidence type="ECO:0000256" key="4">
    <source>
        <dbReference type="ARBA" id="ARBA00022692"/>
    </source>
</evidence>
<protein>
    <submittedName>
        <fullName evidence="9">Carbohydrate ABC transporter permease</fullName>
    </submittedName>
</protein>
<feature type="transmembrane region" description="Helical" evidence="7">
    <location>
        <begin position="12"/>
        <end position="32"/>
    </location>
</feature>
<evidence type="ECO:0000256" key="1">
    <source>
        <dbReference type="ARBA" id="ARBA00004651"/>
    </source>
</evidence>
<dbReference type="InterPro" id="IPR035906">
    <property type="entry name" value="MetI-like_sf"/>
</dbReference>
<dbReference type="Gene3D" id="1.10.3720.10">
    <property type="entry name" value="MetI-like"/>
    <property type="match status" value="1"/>
</dbReference>
<keyword evidence="6 7" id="KW-0472">Membrane</keyword>